<evidence type="ECO:0000313" key="2">
    <source>
        <dbReference type="Proteomes" id="UP001515641"/>
    </source>
</evidence>
<organism evidence="1 2">
    <name type="scientific">Chromobacterium fluminis</name>
    <dbReference type="NCBI Taxonomy" id="3044269"/>
    <lineage>
        <taxon>Bacteria</taxon>
        <taxon>Pseudomonadati</taxon>
        <taxon>Pseudomonadota</taxon>
        <taxon>Betaproteobacteria</taxon>
        <taxon>Neisseriales</taxon>
        <taxon>Chromobacteriaceae</taxon>
        <taxon>Chromobacterium</taxon>
    </lineage>
</organism>
<reference evidence="1 2" key="1">
    <citation type="submission" date="2020-03" db="EMBL/GenBank/DDBJ databases">
        <title>Draft genome sequence of environmentally isolated cultures.</title>
        <authorList>
            <person name="Wilson H.S."/>
            <person name="De Leon M.E."/>
        </authorList>
    </citation>
    <scope>NUCLEOTIDE SEQUENCE [LARGE SCALE GENOMIC DNA]</scope>
    <source>
        <strain evidence="1 2">HSC-31F16</strain>
    </source>
</reference>
<dbReference type="Proteomes" id="UP001515641">
    <property type="component" value="Unassembled WGS sequence"/>
</dbReference>
<protein>
    <submittedName>
        <fullName evidence="1">Uncharacterized protein</fullName>
    </submittedName>
</protein>
<dbReference type="RefSeq" id="WP_166453617.1">
    <property type="nucleotide sequence ID" value="NZ_JAAOMA010000044.1"/>
</dbReference>
<evidence type="ECO:0000313" key="1">
    <source>
        <dbReference type="EMBL" id="NHR07892.1"/>
    </source>
</evidence>
<sequence>MKVSYLTLLILQINSAIDSGKHDSITIDDIHKAIEKRSLLRYLNSQCSSEMDLSLHLRDDSDAFENFYEEAIYNIYGGYAGRESKKWGIRNKGLCLTLAWTNEIIQQIAGDTALKN</sequence>
<gene>
    <name evidence="1" type="ORF">HA052_22115</name>
</gene>
<accession>A0ABX0LL47</accession>
<proteinExistence type="predicted"/>
<dbReference type="EMBL" id="JAAOMA010000044">
    <property type="protein sequence ID" value="NHR07892.1"/>
    <property type="molecule type" value="Genomic_DNA"/>
</dbReference>
<comment type="caution">
    <text evidence="1">The sequence shown here is derived from an EMBL/GenBank/DDBJ whole genome shotgun (WGS) entry which is preliminary data.</text>
</comment>
<keyword evidence="2" id="KW-1185">Reference proteome</keyword>
<name>A0ABX0LL47_9NEIS</name>